<feature type="signal peptide" evidence="1">
    <location>
        <begin position="1"/>
        <end position="21"/>
    </location>
</feature>
<gene>
    <name evidence="2" type="ORF">SEVIR_9G140750v2</name>
</gene>
<organism evidence="2 3">
    <name type="scientific">Setaria viridis</name>
    <name type="common">Green bristlegrass</name>
    <name type="synonym">Setaria italica subsp. viridis</name>
    <dbReference type="NCBI Taxonomy" id="4556"/>
    <lineage>
        <taxon>Eukaryota</taxon>
        <taxon>Viridiplantae</taxon>
        <taxon>Streptophyta</taxon>
        <taxon>Embryophyta</taxon>
        <taxon>Tracheophyta</taxon>
        <taxon>Spermatophyta</taxon>
        <taxon>Magnoliopsida</taxon>
        <taxon>Liliopsida</taxon>
        <taxon>Poales</taxon>
        <taxon>Poaceae</taxon>
        <taxon>PACMAD clade</taxon>
        <taxon>Panicoideae</taxon>
        <taxon>Panicodae</taxon>
        <taxon>Paniceae</taxon>
        <taxon>Cenchrinae</taxon>
        <taxon>Setaria</taxon>
    </lineage>
</organism>
<evidence type="ECO:0000313" key="2">
    <source>
        <dbReference type="EMBL" id="TKV92088.1"/>
    </source>
</evidence>
<feature type="chain" id="PRO_5020282485" evidence="1">
    <location>
        <begin position="22"/>
        <end position="39"/>
    </location>
</feature>
<sequence length="39" mass="4559">MNCMFLYFICTFLLFDQIVASKPLQCHTTVPATSVKIWF</sequence>
<name>A0A4U6SVH4_SETVI</name>
<proteinExistence type="predicted"/>
<keyword evidence="1" id="KW-0732">Signal</keyword>
<keyword evidence="3" id="KW-1185">Reference proteome</keyword>
<dbReference type="AlphaFoldDB" id="A0A4U6SVH4"/>
<reference evidence="2" key="1">
    <citation type="submission" date="2019-03" db="EMBL/GenBank/DDBJ databases">
        <title>WGS assembly of Setaria viridis.</title>
        <authorList>
            <person name="Huang P."/>
            <person name="Jenkins J."/>
            <person name="Grimwood J."/>
            <person name="Barry K."/>
            <person name="Healey A."/>
            <person name="Mamidi S."/>
            <person name="Sreedasyam A."/>
            <person name="Shu S."/>
            <person name="Feldman M."/>
            <person name="Wu J."/>
            <person name="Yu Y."/>
            <person name="Chen C."/>
            <person name="Johnson J."/>
            <person name="Rokhsar D."/>
            <person name="Baxter I."/>
            <person name="Schmutz J."/>
            <person name="Brutnell T."/>
            <person name="Kellogg E."/>
        </authorList>
    </citation>
    <scope>NUCLEOTIDE SEQUENCE [LARGE SCALE GENOMIC DNA]</scope>
</reference>
<evidence type="ECO:0000313" key="3">
    <source>
        <dbReference type="Proteomes" id="UP000298652"/>
    </source>
</evidence>
<evidence type="ECO:0000256" key="1">
    <source>
        <dbReference type="SAM" id="SignalP"/>
    </source>
</evidence>
<dbReference type="Proteomes" id="UP000298652">
    <property type="component" value="Chromosome 9"/>
</dbReference>
<dbReference type="EMBL" id="CM016560">
    <property type="protein sequence ID" value="TKV92088.1"/>
    <property type="molecule type" value="Genomic_DNA"/>
</dbReference>
<accession>A0A4U6SVH4</accession>
<protein>
    <submittedName>
        <fullName evidence="2">Uncharacterized protein</fullName>
    </submittedName>
</protein>
<dbReference type="Gramene" id="TKV92088">
    <property type="protein sequence ID" value="TKV92088"/>
    <property type="gene ID" value="SEVIR_9G140750v2"/>
</dbReference>